<evidence type="ECO:0000313" key="2">
    <source>
        <dbReference type="Proteomes" id="UP000005307"/>
    </source>
</evidence>
<dbReference type="KEGG" id="oat:OAN307_c09320"/>
<gene>
    <name evidence="1" type="ORF">OAN307_c09320</name>
</gene>
<reference evidence="1 2" key="1">
    <citation type="journal article" date="2013" name="PLoS ONE">
        <title>Poles Apart: Arctic and Antarctic Octadecabacter strains Share High Genome Plasticity and a New Type of Xanthorhodopsin.</title>
        <authorList>
            <person name="Vollmers J."/>
            <person name="Voget S."/>
            <person name="Dietrich S."/>
            <person name="Gollnow K."/>
            <person name="Smits M."/>
            <person name="Meyer K."/>
            <person name="Brinkhoff T."/>
            <person name="Simon M."/>
            <person name="Daniel R."/>
        </authorList>
    </citation>
    <scope>NUCLEOTIDE SEQUENCE [LARGE SCALE GENOMIC DNA]</scope>
    <source>
        <strain evidence="1 2">307</strain>
    </source>
</reference>
<dbReference type="Proteomes" id="UP000005307">
    <property type="component" value="Chromosome"/>
</dbReference>
<name>M9R341_9RHOB</name>
<evidence type="ECO:0000313" key="1">
    <source>
        <dbReference type="EMBL" id="AGI66652.1"/>
    </source>
</evidence>
<dbReference type="STRING" id="391626.OAN307_c09320"/>
<sequence>MPHAAGGGPQVSTPPLFITNVSGVEVLANIDIQRAGILALADGVSTADWLAANPEIAAVVVDMLNAGNLAATVDVAELVASRRHVTVINSMQPNHFRDPVAPASAPDLLVTPYLRAEDLRPPPRARRWLAGAFYAFLPLSYGEARLQPFPDEPRILVACGGADPSGLWVHIASRLAEGHAGRHCCWPSIRPDPCRSS</sequence>
<keyword evidence="2" id="KW-1185">Reference proteome</keyword>
<accession>M9R341</accession>
<organism evidence="1 2">
    <name type="scientific">Octadecabacter antarcticus 307</name>
    <dbReference type="NCBI Taxonomy" id="391626"/>
    <lineage>
        <taxon>Bacteria</taxon>
        <taxon>Pseudomonadati</taxon>
        <taxon>Pseudomonadota</taxon>
        <taxon>Alphaproteobacteria</taxon>
        <taxon>Rhodobacterales</taxon>
        <taxon>Roseobacteraceae</taxon>
        <taxon>Octadecabacter</taxon>
    </lineage>
</organism>
<dbReference type="EMBL" id="CP003740">
    <property type="protein sequence ID" value="AGI66652.1"/>
    <property type="molecule type" value="Genomic_DNA"/>
</dbReference>
<dbReference type="AlphaFoldDB" id="M9R341"/>
<protein>
    <submittedName>
        <fullName evidence="1">Uncharacterized protein</fullName>
    </submittedName>
</protein>
<dbReference type="HOGENOM" id="CLU_1382897_0_0_5"/>
<proteinExistence type="predicted"/>